<dbReference type="PROSITE" id="PS51767">
    <property type="entry name" value="PEPTIDASE_A1"/>
    <property type="match status" value="1"/>
</dbReference>
<keyword evidence="3" id="KW-0064">Aspartyl protease</keyword>
<protein>
    <submittedName>
        <fullName evidence="8">Aspartic proteinase Asp1</fullName>
    </submittedName>
</protein>
<organism evidence="8">
    <name type="scientific">Rhizophora mucronata</name>
    <name type="common">Asiatic mangrove</name>
    <dbReference type="NCBI Taxonomy" id="61149"/>
    <lineage>
        <taxon>Eukaryota</taxon>
        <taxon>Viridiplantae</taxon>
        <taxon>Streptophyta</taxon>
        <taxon>Embryophyta</taxon>
        <taxon>Tracheophyta</taxon>
        <taxon>Spermatophyta</taxon>
        <taxon>Magnoliopsida</taxon>
        <taxon>eudicotyledons</taxon>
        <taxon>Gunneridae</taxon>
        <taxon>Pentapetalae</taxon>
        <taxon>rosids</taxon>
        <taxon>fabids</taxon>
        <taxon>Malpighiales</taxon>
        <taxon>Rhizophoraceae</taxon>
        <taxon>Rhizophora</taxon>
    </lineage>
</organism>
<evidence type="ECO:0000256" key="6">
    <source>
        <dbReference type="PIRSR" id="PIRSR601461-1"/>
    </source>
</evidence>
<dbReference type="InterPro" id="IPR001461">
    <property type="entry name" value="Aspartic_peptidase_A1"/>
</dbReference>
<evidence type="ECO:0000259" key="7">
    <source>
        <dbReference type="PROSITE" id="PS51767"/>
    </source>
</evidence>
<dbReference type="CDD" id="cd05476">
    <property type="entry name" value="pepsin_A_like_plant"/>
    <property type="match status" value="1"/>
</dbReference>
<dbReference type="Gene3D" id="2.40.70.10">
    <property type="entry name" value="Acid Proteases"/>
    <property type="match status" value="2"/>
</dbReference>
<evidence type="ECO:0000256" key="3">
    <source>
        <dbReference type="ARBA" id="ARBA00022750"/>
    </source>
</evidence>
<dbReference type="PRINTS" id="PR00792">
    <property type="entry name" value="PEPSIN"/>
</dbReference>
<feature type="domain" description="Peptidase A1" evidence="7">
    <location>
        <begin position="77"/>
        <end position="392"/>
    </location>
</feature>
<dbReference type="SUPFAM" id="SSF50630">
    <property type="entry name" value="Acid proteases"/>
    <property type="match status" value="1"/>
</dbReference>
<dbReference type="InterPro" id="IPR034161">
    <property type="entry name" value="Pepsin-like_plant"/>
</dbReference>
<evidence type="ECO:0000256" key="5">
    <source>
        <dbReference type="ARBA" id="ARBA00023180"/>
    </source>
</evidence>
<proteinExistence type="inferred from homology"/>
<dbReference type="GO" id="GO:0006508">
    <property type="term" value="P:proteolysis"/>
    <property type="evidence" value="ECO:0007669"/>
    <property type="project" value="UniProtKB-KW"/>
</dbReference>
<dbReference type="EMBL" id="GGEC01022909">
    <property type="protein sequence ID" value="MBX03393.1"/>
    <property type="molecule type" value="Transcribed_RNA"/>
</dbReference>
<dbReference type="PANTHER" id="PTHR13683">
    <property type="entry name" value="ASPARTYL PROTEASES"/>
    <property type="match status" value="1"/>
</dbReference>
<evidence type="ECO:0000313" key="8">
    <source>
        <dbReference type="EMBL" id="MBX03393.1"/>
    </source>
</evidence>
<reference evidence="8" key="1">
    <citation type="submission" date="2018-02" db="EMBL/GenBank/DDBJ databases">
        <title>Rhizophora mucronata_Transcriptome.</title>
        <authorList>
            <person name="Meera S.P."/>
            <person name="Sreeshan A."/>
            <person name="Augustine A."/>
        </authorList>
    </citation>
    <scope>NUCLEOTIDE SEQUENCE</scope>
    <source>
        <tissue evidence="8">Leaf</tissue>
    </source>
</reference>
<dbReference type="Pfam" id="PF14543">
    <property type="entry name" value="TAXi_N"/>
    <property type="match status" value="1"/>
</dbReference>
<dbReference type="AlphaFoldDB" id="A0A2P2KCB8"/>
<feature type="active site" evidence="6">
    <location>
        <position position="95"/>
    </location>
</feature>
<evidence type="ECO:0000256" key="1">
    <source>
        <dbReference type="ARBA" id="ARBA00007447"/>
    </source>
</evidence>
<dbReference type="FunFam" id="2.40.70.10:FF:000028">
    <property type="entry name" value="Eukaryotic aspartyl protease family protein"/>
    <property type="match status" value="1"/>
</dbReference>
<dbReference type="InterPro" id="IPR021109">
    <property type="entry name" value="Peptidase_aspartic_dom_sf"/>
</dbReference>
<evidence type="ECO:0000256" key="4">
    <source>
        <dbReference type="ARBA" id="ARBA00022801"/>
    </source>
</evidence>
<feature type="active site" evidence="6">
    <location>
        <position position="311"/>
    </location>
</feature>
<dbReference type="Pfam" id="PF14541">
    <property type="entry name" value="TAXi_C"/>
    <property type="match status" value="1"/>
</dbReference>
<evidence type="ECO:0000256" key="2">
    <source>
        <dbReference type="ARBA" id="ARBA00022670"/>
    </source>
</evidence>
<keyword evidence="5" id="KW-0325">Glycoprotein</keyword>
<keyword evidence="4" id="KW-0378">Hydrolase</keyword>
<name>A0A2P2KCB8_RHIMU</name>
<dbReference type="InterPro" id="IPR032799">
    <property type="entry name" value="TAXi_C"/>
</dbReference>
<dbReference type="InterPro" id="IPR033121">
    <property type="entry name" value="PEPTIDASE_A1"/>
</dbReference>
<keyword evidence="2" id="KW-0645">Protease</keyword>
<dbReference type="GO" id="GO:0004190">
    <property type="term" value="F:aspartic-type endopeptidase activity"/>
    <property type="evidence" value="ECO:0007669"/>
    <property type="project" value="UniProtKB-KW"/>
</dbReference>
<comment type="similarity">
    <text evidence="1">Belongs to the peptidase A1 family.</text>
</comment>
<accession>A0A2P2KCB8</accession>
<sequence>MDLRRFVAVLAAVVVLLLDMVSLSFGNIVFDVRHKFAGRECSLSALKAHDALRHRRILSAVDLPLGGNGHPADAGLYFAKIGLGNPSNEYYVQVDTGSDILWVNCANCKRCPTKSDLGVKLTLYDPKSSDSSSMIYCNDNFCTSTYNGILPGCTKGVPCQYSVSYGDGSTTTGFFVKDSVNFDRVIGNHQTASANGTIIFGCGAQQSGELGTSSEAVDGILGFGQANSSMISQLASAGKFKKMFAHCLDNTNGGGIFAMGEVISPKVNTTPMLPNQSHYNVAMKNIEVGGAVLQIPTDTLDTGDQKGTIIDSGTTLAYFPGVVYETMMNKILEQQPGIKLHTVEQQFSCLRFNANVDDGFPVVKFHFEESLTLTVYPHDYLFQNGVSVTIRN</sequence>
<dbReference type="InterPro" id="IPR032861">
    <property type="entry name" value="TAXi_N"/>
</dbReference>
<dbReference type="PANTHER" id="PTHR13683:SF768">
    <property type="entry name" value="EUKARYOTIC ASPARTYL PROTEASE FAMILY PROTEIN"/>
    <property type="match status" value="1"/>
</dbReference>